<dbReference type="InterPro" id="IPR004808">
    <property type="entry name" value="AP_endonuc_1"/>
</dbReference>
<dbReference type="EMBL" id="JAAALK010000081">
    <property type="protein sequence ID" value="KAG8089745.1"/>
    <property type="molecule type" value="Genomic_DNA"/>
</dbReference>
<dbReference type="GO" id="GO:0005634">
    <property type="term" value="C:nucleus"/>
    <property type="evidence" value="ECO:0007669"/>
    <property type="project" value="TreeGrafter"/>
</dbReference>
<dbReference type="GO" id="GO:0006284">
    <property type="term" value="P:base-excision repair"/>
    <property type="evidence" value="ECO:0007669"/>
    <property type="project" value="TreeGrafter"/>
</dbReference>
<dbReference type="GO" id="GO:0046872">
    <property type="term" value="F:metal ion binding"/>
    <property type="evidence" value="ECO:0007669"/>
    <property type="project" value="UniProtKB-KW"/>
</dbReference>
<evidence type="ECO:0000256" key="1">
    <source>
        <dbReference type="ARBA" id="ARBA00001946"/>
    </source>
</evidence>
<comment type="cofactor">
    <cofactor evidence="1">
        <name>Mg(2+)</name>
        <dbReference type="ChEBI" id="CHEBI:18420"/>
    </cofactor>
</comment>
<evidence type="ECO:0000313" key="6">
    <source>
        <dbReference type="Proteomes" id="UP000729402"/>
    </source>
</evidence>
<comment type="caution">
    <text evidence="5">The sequence shown here is derived from an EMBL/GenBank/DDBJ whole genome shotgun (WGS) entry which is preliminary data.</text>
</comment>
<keyword evidence="6" id="KW-1185">Reference proteome</keyword>
<dbReference type="AlphaFoldDB" id="A0A8J5WEX4"/>
<sequence length="180" mass="20521">MGRHISWNILSWNVQGLNSPGKHLAVRSLLSDKSYHIFYIQESKLASLDHSIVREFAPKRFDKFAFSPASGASGGIVVGWISSRFTGIVLSSNAFHLTITFTTFVNGHQWILTTVYGPCQEPDKSLFLDWLKNLDLVAQKDWMFLGDFNLFRFPHNRTKRTGSYSYSHKFNDCINTQGLL</sequence>
<protein>
    <recommendedName>
        <fullName evidence="7">Endonuclease/exonuclease/phosphatase domain-containing protein</fullName>
    </recommendedName>
</protein>
<dbReference type="GO" id="GO:0008311">
    <property type="term" value="F:double-stranded DNA 3'-5' DNA exonuclease activity"/>
    <property type="evidence" value="ECO:0007669"/>
    <property type="project" value="TreeGrafter"/>
</dbReference>
<keyword evidence="2" id="KW-0479">Metal-binding</keyword>
<organism evidence="5 6">
    <name type="scientific">Zizania palustris</name>
    <name type="common">Northern wild rice</name>
    <dbReference type="NCBI Taxonomy" id="103762"/>
    <lineage>
        <taxon>Eukaryota</taxon>
        <taxon>Viridiplantae</taxon>
        <taxon>Streptophyta</taxon>
        <taxon>Embryophyta</taxon>
        <taxon>Tracheophyta</taxon>
        <taxon>Spermatophyta</taxon>
        <taxon>Magnoliopsida</taxon>
        <taxon>Liliopsida</taxon>
        <taxon>Poales</taxon>
        <taxon>Poaceae</taxon>
        <taxon>BOP clade</taxon>
        <taxon>Oryzoideae</taxon>
        <taxon>Oryzeae</taxon>
        <taxon>Zizaniinae</taxon>
        <taxon>Zizania</taxon>
    </lineage>
</organism>
<evidence type="ECO:0000256" key="2">
    <source>
        <dbReference type="ARBA" id="ARBA00022723"/>
    </source>
</evidence>
<accession>A0A8J5WEX4</accession>
<evidence type="ECO:0008006" key="7">
    <source>
        <dbReference type="Google" id="ProtNLM"/>
    </source>
</evidence>
<dbReference type="OrthoDB" id="685351at2759"/>
<dbReference type="GO" id="GO:0008081">
    <property type="term" value="F:phosphoric diester hydrolase activity"/>
    <property type="evidence" value="ECO:0007669"/>
    <property type="project" value="TreeGrafter"/>
</dbReference>
<evidence type="ECO:0000256" key="3">
    <source>
        <dbReference type="ARBA" id="ARBA00022801"/>
    </source>
</evidence>
<gene>
    <name evidence="5" type="ORF">GUJ93_ZPchr0011g28452</name>
</gene>
<keyword evidence="4" id="KW-0460">Magnesium</keyword>
<dbReference type="PANTHER" id="PTHR22748">
    <property type="entry name" value="AP ENDONUCLEASE"/>
    <property type="match status" value="1"/>
</dbReference>
<dbReference type="PANTHER" id="PTHR22748:SF4">
    <property type="entry name" value="DNA-(APURINIC OR APYRIMIDINIC SITE) ENDONUCLEASE 2"/>
    <property type="match status" value="1"/>
</dbReference>
<name>A0A8J5WEX4_ZIZPA</name>
<reference evidence="5" key="1">
    <citation type="journal article" date="2021" name="bioRxiv">
        <title>Whole Genome Assembly and Annotation of Northern Wild Rice, Zizania palustris L., Supports a Whole Genome Duplication in the Zizania Genus.</title>
        <authorList>
            <person name="Haas M."/>
            <person name="Kono T."/>
            <person name="Macchietto M."/>
            <person name="Millas R."/>
            <person name="McGilp L."/>
            <person name="Shao M."/>
            <person name="Duquette J."/>
            <person name="Hirsch C.N."/>
            <person name="Kimball J."/>
        </authorList>
    </citation>
    <scope>NUCLEOTIDE SEQUENCE</scope>
    <source>
        <tissue evidence="5">Fresh leaf tissue</tissue>
    </source>
</reference>
<dbReference type="Proteomes" id="UP000729402">
    <property type="component" value="Unassembled WGS sequence"/>
</dbReference>
<evidence type="ECO:0000256" key="4">
    <source>
        <dbReference type="ARBA" id="ARBA00022842"/>
    </source>
</evidence>
<reference evidence="5" key="2">
    <citation type="submission" date="2021-02" db="EMBL/GenBank/DDBJ databases">
        <authorList>
            <person name="Kimball J.A."/>
            <person name="Haas M.W."/>
            <person name="Macchietto M."/>
            <person name="Kono T."/>
            <person name="Duquette J."/>
            <person name="Shao M."/>
        </authorList>
    </citation>
    <scope>NUCLEOTIDE SEQUENCE</scope>
    <source>
        <tissue evidence="5">Fresh leaf tissue</tissue>
    </source>
</reference>
<proteinExistence type="predicted"/>
<keyword evidence="3" id="KW-0378">Hydrolase</keyword>
<dbReference type="GO" id="GO:0003906">
    <property type="term" value="F:DNA-(apurinic or apyrimidinic site) endonuclease activity"/>
    <property type="evidence" value="ECO:0007669"/>
    <property type="project" value="TreeGrafter"/>
</dbReference>
<evidence type="ECO:0000313" key="5">
    <source>
        <dbReference type="EMBL" id="KAG8089745.1"/>
    </source>
</evidence>